<name>A0A1Q9EM69_SYMMI</name>
<dbReference type="Gene3D" id="3.10.450.50">
    <property type="match status" value="2"/>
</dbReference>
<evidence type="ECO:0000256" key="1">
    <source>
        <dbReference type="SAM" id="MobiDB-lite"/>
    </source>
</evidence>
<evidence type="ECO:0000313" key="2">
    <source>
        <dbReference type="EMBL" id="OLQ08525.1"/>
    </source>
</evidence>
<dbReference type="OrthoDB" id="419347at2759"/>
<comment type="caution">
    <text evidence="2">The sequence shown here is derived from an EMBL/GenBank/DDBJ whole genome shotgun (WGS) entry which is preliminary data.</text>
</comment>
<keyword evidence="3" id="KW-1185">Reference proteome</keyword>
<feature type="compositionally biased region" description="Basic and acidic residues" evidence="1">
    <location>
        <begin position="85"/>
        <end position="97"/>
    </location>
</feature>
<dbReference type="InterPro" id="IPR032710">
    <property type="entry name" value="NTF2-like_dom_sf"/>
</dbReference>
<dbReference type="Pfam" id="PF07366">
    <property type="entry name" value="SnoaL"/>
    <property type="match status" value="1"/>
</dbReference>
<evidence type="ECO:0008006" key="4">
    <source>
        <dbReference type="Google" id="ProtNLM"/>
    </source>
</evidence>
<reference evidence="2 3" key="1">
    <citation type="submission" date="2016-02" db="EMBL/GenBank/DDBJ databases">
        <title>Genome analysis of coral dinoflagellate symbionts highlights evolutionary adaptations to a symbiotic lifestyle.</title>
        <authorList>
            <person name="Aranda M."/>
            <person name="Li Y."/>
            <person name="Liew Y.J."/>
            <person name="Baumgarten S."/>
            <person name="Simakov O."/>
            <person name="Wilson M."/>
            <person name="Piel J."/>
            <person name="Ashoor H."/>
            <person name="Bougouffa S."/>
            <person name="Bajic V.B."/>
            <person name="Ryu T."/>
            <person name="Ravasi T."/>
            <person name="Bayer T."/>
            <person name="Micklem G."/>
            <person name="Kim H."/>
            <person name="Bhak J."/>
            <person name="Lajeunesse T.C."/>
            <person name="Voolstra C.R."/>
        </authorList>
    </citation>
    <scope>NUCLEOTIDE SEQUENCE [LARGE SCALE GENOMIC DNA]</scope>
    <source>
        <strain evidence="2 3">CCMP2467</strain>
    </source>
</reference>
<evidence type="ECO:0000313" key="3">
    <source>
        <dbReference type="Proteomes" id="UP000186817"/>
    </source>
</evidence>
<protein>
    <recommendedName>
        <fullName evidence="4">SnoaL-like domain-containing protein</fullName>
    </recommendedName>
</protein>
<dbReference type="OMA" id="HCRVAND"/>
<organism evidence="2 3">
    <name type="scientific">Symbiodinium microadriaticum</name>
    <name type="common">Dinoflagellate</name>
    <name type="synonym">Zooxanthella microadriatica</name>
    <dbReference type="NCBI Taxonomy" id="2951"/>
    <lineage>
        <taxon>Eukaryota</taxon>
        <taxon>Sar</taxon>
        <taxon>Alveolata</taxon>
        <taxon>Dinophyceae</taxon>
        <taxon>Suessiales</taxon>
        <taxon>Symbiodiniaceae</taxon>
        <taxon>Symbiodinium</taxon>
    </lineage>
</organism>
<sequence>MYWLGIYSRDNHCRVANDIIFGAKDNAPNRSLARRLDSAKQHAKNTIDRSGSLQVNKGKLSTLRHSEAFWLELCAAESCQARKDDVPEESRGDHAAADSESPLAAVDHRLPEEPVATAPRIWDPDLRVEFSTEPAAKSVIRKFDGYNMARGGRDDAVTFDANVDQYMNPDLFYESVGFGNWHTPHGWAKGEEWNYGMAFPETVFTQMLFFGDDQVATTTTYGSALWKGELFGVKGPDQWVNLRITDFYDIPKDDTGRHRIAYNFMMIDWADALRQIGRPILFPAKLEEGRVLPPSANDGVPAPLSVLVQAQKRDAGEAFRLARAALHRDWAGSGRADEHWHKDMVFYGPAGIGLAEGVSTYEEHVLGPFRAAFTNRSVEELYSCCEGNYCAVLSNIHGRGVQNWLGLPTAGKAVAIRMAMHWRTDKSRVHEGWAIIDFPGLFEQVGLDFYHMAMTGQSLATLKEQKRDLISLVAGAQKATGSSAVAVYRSFNPSFCALSCAEDTDSKDTE</sequence>
<dbReference type="InterPro" id="IPR009959">
    <property type="entry name" value="Cyclase_SnoaL-like"/>
</dbReference>
<dbReference type="AlphaFoldDB" id="A0A1Q9EM69"/>
<dbReference type="SUPFAM" id="SSF54427">
    <property type="entry name" value="NTF2-like"/>
    <property type="match status" value="2"/>
</dbReference>
<dbReference type="EMBL" id="LSRX01000115">
    <property type="protein sequence ID" value="OLQ08525.1"/>
    <property type="molecule type" value="Genomic_DNA"/>
</dbReference>
<proteinExistence type="predicted"/>
<dbReference type="GO" id="GO:0030638">
    <property type="term" value="P:polyketide metabolic process"/>
    <property type="evidence" value="ECO:0007669"/>
    <property type="project" value="InterPro"/>
</dbReference>
<dbReference type="Proteomes" id="UP000186817">
    <property type="component" value="Unassembled WGS sequence"/>
</dbReference>
<gene>
    <name evidence="2" type="ORF">AK812_SmicGene7940</name>
</gene>
<accession>A0A1Q9EM69</accession>
<feature type="region of interest" description="Disordered" evidence="1">
    <location>
        <begin position="85"/>
        <end position="110"/>
    </location>
</feature>